<sequence>MCTFYVFGIALCSYVMDFNLRRLSDYGLVNINIPTNGAEINGVFGVFTSLGGLSDSTSLFTSQRRRDDLPSSQAPYSLTADPSATTSTVVRRPICGKKTILFAKFATGGKLSVTFDAAYCQPICVKDERFNNEIGYVMRHHGIFHHKEWRLVPEDERAPLREYLLDDVEMAKRIPHPDLKKEQQKDWVMLCDHWSFEKFKEWSVKNIKARSKRKWGSRNGSVSTPQHHIRREKDLKQATGQIETWR</sequence>
<gene>
    <name evidence="2" type="ORF">TorRG33x02_032360</name>
</gene>
<proteinExistence type="predicted"/>
<comment type="caution">
    <text evidence="2">The sequence shown here is derived from an EMBL/GenBank/DDBJ whole genome shotgun (WGS) entry which is preliminary data.</text>
</comment>
<reference evidence="3" key="1">
    <citation type="submission" date="2016-06" db="EMBL/GenBank/DDBJ databases">
        <title>Parallel loss of symbiosis genes in relatives of nitrogen-fixing non-legume Parasponia.</title>
        <authorList>
            <person name="Van Velzen R."/>
            <person name="Holmer R."/>
            <person name="Bu F."/>
            <person name="Rutten L."/>
            <person name="Van Zeijl A."/>
            <person name="Liu W."/>
            <person name="Santuari L."/>
            <person name="Cao Q."/>
            <person name="Sharma T."/>
            <person name="Shen D."/>
            <person name="Roswanjaya Y."/>
            <person name="Wardhani T."/>
            <person name="Kalhor M.S."/>
            <person name="Jansen J."/>
            <person name="Van den Hoogen J."/>
            <person name="Gungor B."/>
            <person name="Hartog M."/>
            <person name="Hontelez J."/>
            <person name="Verver J."/>
            <person name="Yang W.-C."/>
            <person name="Schijlen E."/>
            <person name="Repin R."/>
            <person name="Schilthuizen M."/>
            <person name="Schranz E."/>
            <person name="Heidstra R."/>
            <person name="Miyata K."/>
            <person name="Fedorova E."/>
            <person name="Kohlen W."/>
            <person name="Bisseling T."/>
            <person name="Smit S."/>
            <person name="Geurts R."/>
        </authorList>
    </citation>
    <scope>NUCLEOTIDE SEQUENCE [LARGE SCALE GENOMIC DNA]</scope>
    <source>
        <strain evidence="3">cv. RG33-2</strain>
    </source>
</reference>
<dbReference type="InParanoid" id="A0A2P5FTC9"/>
<dbReference type="EMBL" id="JXTC01000010">
    <property type="protein sequence ID" value="POO01053.1"/>
    <property type="molecule type" value="Genomic_DNA"/>
</dbReference>
<protein>
    <submittedName>
        <fullName evidence="2">Uncharacterized protein</fullName>
    </submittedName>
</protein>
<organism evidence="2 3">
    <name type="scientific">Trema orientale</name>
    <name type="common">Charcoal tree</name>
    <name type="synonym">Celtis orientalis</name>
    <dbReference type="NCBI Taxonomy" id="63057"/>
    <lineage>
        <taxon>Eukaryota</taxon>
        <taxon>Viridiplantae</taxon>
        <taxon>Streptophyta</taxon>
        <taxon>Embryophyta</taxon>
        <taxon>Tracheophyta</taxon>
        <taxon>Spermatophyta</taxon>
        <taxon>Magnoliopsida</taxon>
        <taxon>eudicotyledons</taxon>
        <taxon>Gunneridae</taxon>
        <taxon>Pentapetalae</taxon>
        <taxon>rosids</taxon>
        <taxon>fabids</taxon>
        <taxon>Rosales</taxon>
        <taxon>Cannabaceae</taxon>
        <taxon>Trema</taxon>
    </lineage>
</organism>
<evidence type="ECO:0000256" key="1">
    <source>
        <dbReference type="SAM" id="MobiDB-lite"/>
    </source>
</evidence>
<dbReference type="Proteomes" id="UP000237000">
    <property type="component" value="Unassembled WGS sequence"/>
</dbReference>
<evidence type="ECO:0000313" key="3">
    <source>
        <dbReference type="Proteomes" id="UP000237000"/>
    </source>
</evidence>
<accession>A0A2P5FTC9</accession>
<feature type="region of interest" description="Disordered" evidence="1">
    <location>
        <begin position="213"/>
        <end position="246"/>
    </location>
</feature>
<name>A0A2P5FTC9_TREOI</name>
<dbReference type="AlphaFoldDB" id="A0A2P5FTC9"/>
<evidence type="ECO:0000313" key="2">
    <source>
        <dbReference type="EMBL" id="POO01053.1"/>
    </source>
</evidence>
<dbReference type="OrthoDB" id="1751541at2759"/>
<keyword evidence="3" id="KW-1185">Reference proteome</keyword>